<gene>
    <name evidence="1" type="ORF">EXE59_03110</name>
</gene>
<proteinExistence type="predicted"/>
<sequence length="427" mass="44571">MNAMRRAVRSMLLIGALVGVVMVGLVGHAGSYLFGFDVPDVAGAAEPPDQAIGHAAAGPHRVGVRRIGADEAPVAMTAWYPAVDTAAEEPAMRYSYSLTVLGPRATTALATYPGTARLGAEADLDGGPYPLVVLSAGFAITPDSYAWLAEHLASHGFVVVAPQHEETLNPSDLWRSAVDRPAAVAATRTYVKMAADPGGDLAGLVDPNTVGILGHSYGGYTALAAGGARVDPDAFTASCDRARGDDDPIVFLCDALEPRIDDVAAASTTPPAPVDAIVSLAGDAAMFGESGLAEVTAPLLVMGGTADRDSPFAWTSRLAFDSSSSPRKVEVALEGAEHFIFTGDCDRARRIVRLLRTGFCDDPGWDRERARAVVRHYVTAFLLAELTGAAKAEEALIAPEAPMGVGVRSSRAQGVGRRNQRRLAADL</sequence>
<dbReference type="Gene3D" id="3.40.50.1820">
    <property type="entry name" value="alpha/beta hydrolase"/>
    <property type="match status" value="1"/>
</dbReference>
<dbReference type="PANTHER" id="PTHR33428:SF14">
    <property type="entry name" value="CARBOXYLESTERASE TYPE B DOMAIN-CONTAINING PROTEIN"/>
    <property type="match status" value="1"/>
</dbReference>
<dbReference type="RefSeq" id="WP_135837588.1">
    <property type="nucleotide sequence ID" value="NZ_SRRO01000001.1"/>
</dbReference>
<name>A0A4Z1C6U7_9ACTN</name>
<dbReference type="PANTHER" id="PTHR33428">
    <property type="entry name" value="CHLOROPHYLLASE-2, CHLOROPLASTIC"/>
    <property type="match status" value="1"/>
</dbReference>
<dbReference type="AlphaFoldDB" id="A0A4Z1C6U7"/>
<accession>A0A4Z1C6U7</accession>
<dbReference type="Pfam" id="PF07224">
    <property type="entry name" value="Chlorophyllase"/>
    <property type="match status" value="1"/>
</dbReference>
<protein>
    <recommendedName>
        <fullName evidence="3">Alpha/beta hydrolase</fullName>
    </recommendedName>
</protein>
<dbReference type="OrthoDB" id="9765647at2"/>
<evidence type="ECO:0000313" key="1">
    <source>
        <dbReference type="EMBL" id="TGN63046.1"/>
    </source>
</evidence>
<comment type="caution">
    <text evidence="1">The sequence shown here is derived from an EMBL/GenBank/DDBJ whole genome shotgun (WGS) entry which is preliminary data.</text>
</comment>
<dbReference type="InterPro" id="IPR017395">
    <property type="entry name" value="Chlorophyllase-like"/>
</dbReference>
<evidence type="ECO:0000313" key="2">
    <source>
        <dbReference type="Proteomes" id="UP000297496"/>
    </source>
</evidence>
<organism evidence="1 2">
    <name type="scientific">Nocardioides eburneiflavus</name>
    <dbReference type="NCBI Taxonomy" id="2518372"/>
    <lineage>
        <taxon>Bacteria</taxon>
        <taxon>Bacillati</taxon>
        <taxon>Actinomycetota</taxon>
        <taxon>Actinomycetes</taxon>
        <taxon>Propionibacteriales</taxon>
        <taxon>Nocardioidaceae</taxon>
        <taxon>Nocardioides</taxon>
    </lineage>
</organism>
<evidence type="ECO:0008006" key="3">
    <source>
        <dbReference type="Google" id="ProtNLM"/>
    </source>
</evidence>
<dbReference type="Proteomes" id="UP000297496">
    <property type="component" value="Unassembled WGS sequence"/>
</dbReference>
<dbReference type="EMBL" id="SRRO01000001">
    <property type="protein sequence ID" value="TGN63046.1"/>
    <property type="molecule type" value="Genomic_DNA"/>
</dbReference>
<dbReference type="SUPFAM" id="SSF53474">
    <property type="entry name" value="alpha/beta-Hydrolases"/>
    <property type="match status" value="1"/>
</dbReference>
<reference evidence="1 2" key="1">
    <citation type="submission" date="2019-04" db="EMBL/GenBank/DDBJ databases">
        <title>Three New Species of Nocardioides, Nocardioides euryhalodurans sp. nov., Nocardioides seonyuensis sp. nov. and Nocardioides eburneoflavus sp. nov. Isolated from Soil.</title>
        <authorList>
            <person name="Roh S.G."/>
            <person name="Lee C."/>
            <person name="Kim M.-K."/>
            <person name="Kim S.B."/>
        </authorList>
    </citation>
    <scope>NUCLEOTIDE SEQUENCE [LARGE SCALE GENOMIC DNA]</scope>
    <source>
        <strain evidence="1 2">MMS17-SY213</strain>
    </source>
</reference>
<keyword evidence="2" id="KW-1185">Reference proteome</keyword>
<dbReference type="InterPro" id="IPR029058">
    <property type="entry name" value="AB_hydrolase_fold"/>
</dbReference>